<keyword evidence="1" id="KW-0472">Membrane</keyword>
<evidence type="ECO:0000313" key="2">
    <source>
        <dbReference type="EMBL" id="SFF29973.1"/>
    </source>
</evidence>
<dbReference type="Proteomes" id="UP000199119">
    <property type="component" value="Unassembled WGS sequence"/>
</dbReference>
<protein>
    <recommendedName>
        <fullName evidence="4">DUF1453 domain-containing protein</fullName>
    </recommendedName>
</protein>
<sequence>MLLDLIVHRPQAIAGLLRGTPAGVWLLLAGLTALGVSQCRPRSAGLGRTVALPLAMAALGAWGVLAASRTAGLAWEPLALWLAAALATCALLSRLLPQAPAGARYDAAARRFRLPGSPVPLLLILAVFCIKYAVGLETALDPAHAARPGFALAVAAVYGVATGGFLSRAARLLRLAYPAGPARSAVPA</sequence>
<organism evidence="2 3">
    <name type="scientific">Paracidovorax wautersii</name>
    <dbReference type="NCBI Taxonomy" id="1177982"/>
    <lineage>
        <taxon>Bacteria</taxon>
        <taxon>Pseudomonadati</taxon>
        <taxon>Pseudomonadota</taxon>
        <taxon>Betaproteobacteria</taxon>
        <taxon>Burkholderiales</taxon>
        <taxon>Comamonadaceae</taxon>
        <taxon>Paracidovorax</taxon>
    </lineage>
</organism>
<name>A0A1I2HKM1_9BURK</name>
<feature type="transmembrane region" description="Helical" evidence="1">
    <location>
        <begin position="78"/>
        <end position="96"/>
    </location>
</feature>
<feature type="transmembrane region" description="Helical" evidence="1">
    <location>
        <begin position="12"/>
        <end position="34"/>
    </location>
</feature>
<keyword evidence="3" id="KW-1185">Reference proteome</keyword>
<dbReference type="Pfam" id="PF20327">
    <property type="entry name" value="DUF6622"/>
    <property type="match status" value="1"/>
</dbReference>
<dbReference type="STRING" id="1177982.SAMN04489711_1249"/>
<proteinExistence type="predicted"/>
<dbReference type="EMBL" id="FONX01000024">
    <property type="protein sequence ID" value="SFF29973.1"/>
    <property type="molecule type" value="Genomic_DNA"/>
</dbReference>
<dbReference type="RefSeq" id="WP_092942182.1">
    <property type="nucleotide sequence ID" value="NZ_FONX01000024.1"/>
</dbReference>
<dbReference type="AlphaFoldDB" id="A0A1I2HKM1"/>
<gene>
    <name evidence="2" type="ORF">SAMN04489711_1249</name>
</gene>
<evidence type="ECO:0000313" key="3">
    <source>
        <dbReference type="Proteomes" id="UP000199119"/>
    </source>
</evidence>
<feature type="transmembrane region" description="Helical" evidence="1">
    <location>
        <begin position="117"/>
        <end position="134"/>
    </location>
</feature>
<reference evidence="3" key="1">
    <citation type="submission" date="2016-10" db="EMBL/GenBank/DDBJ databases">
        <authorList>
            <person name="Varghese N."/>
            <person name="Submissions S."/>
        </authorList>
    </citation>
    <scope>NUCLEOTIDE SEQUENCE [LARGE SCALE GENOMIC DNA]</scope>
    <source>
        <strain evidence="3">DSM 27981</strain>
    </source>
</reference>
<feature type="transmembrane region" description="Helical" evidence="1">
    <location>
        <begin position="146"/>
        <end position="166"/>
    </location>
</feature>
<evidence type="ECO:0000256" key="1">
    <source>
        <dbReference type="SAM" id="Phobius"/>
    </source>
</evidence>
<dbReference type="OrthoDB" id="3034721at2"/>
<keyword evidence="1" id="KW-0812">Transmembrane</keyword>
<evidence type="ECO:0008006" key="4">
    <source>
        <dbReference type="Google" id="ProtNLM"/>
    </source>
</evidence>
<dbReference type="InterPro" id="IPR046730">
    <property type="entry name" value="DUF6622"/>
</dbReference>
<feature type="transmembrane region" description="Helical" evidence="1">
    <location>
        <begin position="46"/>
        <end position="66"/>
    </location>
</feature>
<keyword evidence="1" id="KW-1133">Transmembrane helix</keyword>
<accession>A0A1I2HKM1</accession>